<dbReference type="PANTHER" id="PTHR18870">
    <property type="entry name" value="PROTEIN TAG-278-RELATED"/>
    <property type="match status" value="1"/>
</dbReference>
<dbReference type="GO" id="GO:0005615">
    <property type="term" value="C:extracellular space"/>
    <property type="evidence" value="ECO:0007669"/>
    <property type="project" value="TreeGrafter"/>
</dbReference>
<dbReference type="Proteomes" id="UP001214576">
    <property type="component" value="Unassembled WGS sequence"/>
</dbReference>
<evidence type="ECO:0000256" key="1">
    <source>
        <dbReference type="ARBA" id="ARBA00023054"/>
    </source>
</evidence>
<dbReference type="Pfam" id="PF15665">
    <property type="entry name" value="FAM184"/>
    <property type="match status" value="1"/>
</dbReference>
<protein>
    <recommendedName>
        <fullName evidence="4">Protein FAM184A/B N-terminal domain-containing protein</fullName>
    </recommendedName>
</protein>
<comment type="caution">
    <text evidence="5">The sequence shown here is derived from an EMBL/GenBank/DDBJ whole genome shotgun (WGS) entry which is preliminary data.</text>
</comment>
<evidence type="ECO:0000259" key="4">
    <source>
        <dbReference type="Pfam" id="PF15665"/>
    </source>
</evidence>
<gene>
    <name evidence="5" type="ORF">MG293_010832</name>
</gene>
<keyword evidence="1 2" id="KW-0175">Coiled coil</keyword>
<evidence type="ECO:0000256" key="3">
    <source>
        <dbReference type="SAM" id="MobiDB-lite"/>
    </source>
</evidence>
<dbReference type="InterPro" id="IPR039478">
    <property type="entry name" value="FAM184A/B_N"/>
</dbReference>
<evidence type="ECO:0000256" key="2">
    <source>
        <dbReference type="SAM" id="Coils"/>
    </source>
</evidence>
<feature type="domain" description="Protein FAM184A/B N-terminal" evidence="4">
    <location>
        <begin position="54"/>
        <end position="264"/>
    </location>
</feature>
<reference evidence="5" key="1">
    <citation type="submission" date="2022-03" db="EMBL/GenBank/DDBJ databases">
        <title>Genomic analyses of argali, domestic sheep and their hybrids provide insights into chromosomal evolution, heterosis and genetic basis of agronomic traits.</title>
        <authorList>
            <person name="Li M."/>
        </authorList>
    </citation>
    <scope>NUCLEOTIDE SEQUENCE</scope>
    <source>
        <strain evidence="5">CAU-MHL-2022a</strain>
        <tissue evidence="5">Skin</tissue>
    </source>
</reference>
<evidence type="ECO:0000313" key="5">
    <source>
        <dbReference type="EMBL" id="KAI4539440.1"/>
    </source>
</evidence>
<dbReference type="PANTHER" id="PTHR18870:SF7">
    <property type="entry name" value="PROTEIN FAM184A"/>
    <property type="match status" value="1"/>
</dbReference>
<feature type="coiled-coil region" evidence="2">
    <location>
        <begin position="673"/>
        <end position="754"/>
    </location>
</feature>
<dbReference type="EMBL" id="JAKZEL010000011">
    <property type="protein sequence ID" value="KAI4539440.1"/>
    <property type="molecule type" value="Genomic_DNA"/>
</dbReference>
<dbReference type="AlphaFoldDB" id="A0AAD4Y6A8"/>
<accession>A0AAD4Y6A8</accession>
<evidence type="ECO:0000313" key="6">
    <source>
        <dbReference type="Proteomes" id="UP001214576"/>
    </source>
</evidence>
<feature type="coiled-coil region" evidence="2">
    <location>
        <begin position="220"/>
        <end position="254"/>
    </location>
</feature>
<sequence length="1112" mass="129799">MATPGMSWQQHYYGGAAAKFVPSPAAGQQAGHGMDYSQDLHLKMSKKIAQLTKVIYALNTKNDEHESAIQALKDAHEEEIQQILAETREKILQYKSRVTEELDLRRKIQVLEASLEDHIKTKQQALTEFEAYKHRVEDMQLCAEAQHVQRIVTMSREVEEIRRKFEERLRSFGQLQVQFEKDKRLALEDLRTAHRREIQELLKCQQNHSASVDKGQEKAEELHRMEVEALNKTLEELRLERKKLIEDYESKLHKAQSFYEHELDTLKRSQLFTAESLQASKEKEADLRKEFQGQEAVLRKTIGKLKTELQMVQDEAGSLRDKCQKLQIALVTAENSVQGLQKQLDNAKEGEMALLSRHKELESELSAARERLQQQASDLVLKASHIGMLQATQMTQEVTIKDLESEKSRANERLSQLEEERAFLQSKTQSLDEEQKQQILELEKKVNEAKKTQQEYYEMELKNLQSRLEGEMAQLNEAHSKTLEELAWKHHMAIEAVHSNALKDKKKLQLSKLEQERQQHEETVAAMKEEEKLRVDRMARDLEMKWTENLRQECSKLREELRLQHEEDKKSAMSQLLQLKEREKNAARDSWQKKVEDLLNQRHSLGEALHKSINNVVFNIHFILIFFAQNVCIGGDSSAYHFLSHVPSWHCVKYALYLFLFVYPPVAQISLLKQNLEMQLSQSQTSLQQLQAQFTQERQRLTQELEELEEQHQQRHKSLKEAHVLAFQTMEEEKDKEQRALESHLQQKHSAELQSLKDAHRESMEGFRIEMEQELQTLRFELEDEGKAMLASLRSELNQQHAAAIDLLRHNHHQELAAAKLELERSIDISRRQSKEHMCRITDLQDEVRHREHHISDLDKEVQHLHENINALTKELEFKGKEILRIRSESNQQMRLHEQDLNKRLEKELDVMTADHLREKNIMRADFNKTNELLKEVNAALQVSLEEMEEKYLMRESKPEDIQMIADLKAMLTERDQVIKKLMEDNKFYQLELVNRETNFNKVFNSSPTVGVINPLMKQKKKNDKSPTNRFVSVPNLSALESGGVGNGHPNRLDPIPNSPVRDIEFHSSKPLPQPAPPKEPKTFLSPPQSEASPVASPDPQRQEWFARYFTF</sequence>
<feature type="region of interest" description="Disordered" evidence="3">
    <location>
        <begin position="1038"/>
        <end position="1100"/>
    </location>
</feature>
<keyword evidence="6" id="KW-1185">Reference proteome</keyword>
<feature type="coiled-coil region" evidence="2">
    <location>
        <begin position="302"/>
        <end position="583"/>
    </location>
</feature>
<proteinExistence type="predicted"/>
<name>A0AAD4Y6A8_OVIAM</name>
<organism evidence="5 6">
    <name type="scientific">Ovis ammon polii</name>
    <dbReference type="NCBI Taxonomy" id="230172"/>
    <lineage>
        <taxon>Eukaryota</taxon>
        <taxon>Metazoa</taxon>
        <taxon>Chordata</taxon>
        <taxon>Craniata</taxon>
        <taxon>Vertebrata</taxon>
        <taxon>Euteleostomi</taxon>
        <taxon>Mammalia</taxon>
        <taxon>Eutheria</taxon>
        <taxon>Laurasiatheria</taxon>
        <taxon>Artiodactyla</taxon>
        <taxon>Ruminantia</taxon>
        <taxon>Pecora</taxon>
        <taxon>Bovidae</taxon>
        <taxon>Caprinae</taxon>
        <taxon>Ovis</taxon>
    </lineage>
</organism>
<feature type="coiled-coil region" evidence="2">
    <location>
        <begin position="855"/>
        <end position="882"/>
    </location>
</feature>